<dbReference type="EMBL" id="PDND01000354">
    <property type="protein sequence ID" value="PGH28644.1"/>
    <property type="molecule type" value="Genomic_DNA"/>
</dbReference>
<dbReference type="AlphaFoldDB" id="A0A2B7YX30"/>
<sequence length="138" mass="15938">MAKQCRVYTVKFTLSMPDPDMPSPRYHTTIFVETEANGNGYVHHVTGDITSMGGMYYEKKYRERPELSGTFYARDLLGVTDASAYQDSWENVLRQVPPPPRQKSFNPKTMRTEPFKTENPLTFYEDGEVRQPLVKCTE</sequence>
<gene>
    <name evidence="2" type="ORF">GX50_08615</name>
</gene>
<keyword evidence="3" id="KW-1185">Reference proteome</keyword>
<accession>A0A2B7YX30</accession>
<evidence type="ECO:0000256" key="1">
    <source>
        <dbReference type="SAM" id="MobiDB-lite"/>
    </source>
</evidence>
<dbReference type="VEuPathDB" id="FungiDB:EMCG_03263"/>
<dbReference type="STRING" id="73230.A0A2B7YX30"/>
<evidence type="ECO:0000313" key="2">
    <source>
        <dbReference type="EMBL" id="PGH28644.1"/>
    </source>
</evidence>
<name>A0A2B7YX30_9EURO</name>
<comment type="caution">
    <text evidence="2">The sequence shown here is derived from an EMBL/GenBank/DDBJ whole genome shotgun (WGS) entry which is preliminary data.</text>
</comment>
<dbReference type="Pfam" id="PF20174">
    <property type="entry name" value="DUF6540"/>
    <property type="match status" value="1"/>
</dbReference>
<organism evidence="2 3">
    <name type="scientific">[Emmonsia] crescens</name>
    <dbReference type="NCBI Taxonomy" id="73230"/>
    <lineage>
        <taxon>Eukaryota</taxon>
        <taxon>Fungi</taxon>
        <taxon>Dikarya</taxon>
        <taxon>Ascomycota</taxon>
        <taxon>Pezizomycotina</taxon>
        <taxon>Eurotiomycetes</taxon>
        <taxon>Eurotiomycetidae</taxon>
        <taxon>Onygenales</taxon>
        <taxon>Ajellomycetaceae</taxon>
        <taxon>Emergomyces</taxon>
    </lineage>
</organism>
<dbReference type="InterPro" id="IPR046670">
    <property type="entry name" value="DUF6540"/>
</dbReference>
<proteinExistence type="predicted"/>
<feature type="region of interest" description="Disordered" evidence="1">
    <location>
        <begin position="94"/>
        <end position="114"/>
    </location>
</feature>
<reference evidence="2 3" key="1">
    <citation type="submission" date="2017-10" db="EMBL/GenBank/DDBJ databases">
        <title>Comparative genomics in systemic dimorphic fungi from Ajellomycetaceae.</title>
        <authorList>
            <person name="Munoz J.F."/>
            <person name="Mcewen J.G."/>
            <person name="Clay O.K."/>
            <person name="Cuomo C.A."/>
        </authorList>
    </citation>
    <scope>NUCLEOTIDE SEQUENCE [LARGE SCALE GENOMIC DNA]</scope>
    <source>
        <strain evidence="2 3">UAMH4076</strain>
    </source>
</reference>
<protein>
    <submittedName>
        <fullName evidence="2">Uncharacterized protein</fullName>
    </submittedName>
</protein>
<dbReference type="Proteomes" id="UP000226031">
    <property type="component" value="Unassembled WGS sequence"/>
</dbReference>
<evidence type="ECO:0000313" key="3">
    <source>
        <dbReference type="Proteomes" id="UP000226031"/>
    </source>
</evidence>